<dbReference type="VEuPathDB" id="FungiDB:SDRG_14510"/>
<keyword evidence="2" id="KW-1185">Reference proteome</keyword>
<evidence type="ECO:0000313" key="2">
    <source>
        <dbReference type="Proteomes" id="UP000030762"/>
    </source>
</evidence>
<accession>T0PZT3</accession>
<sequence>MQTSPTRPVRLTVPSAQHLDPTLPPGVIAVIVEHIGDNDTLLSFLSLWPEKHLTLPLQALRHLLGHITSQLRVAWPLVHVLEDNLDEQTMDYLYGTFSLSPQIHIEYPLGDAADVDDVLQDYGPCLVALKLYSSFEDVDDAREMRSMLLSVPHLRRLEVHLVDRDDAIHGLSLLLHVLEHPTLTHFTLANGEDPVQLDIAFSNRLLQWLQTRRAVPRWPKLRSLALASHRCSLSQCLSLLRAIVGAVKCLTSLDLSNDVWSRGERDLFWRELATVASVDVAQSASEDTEEQQRTTVTGTVIADASNQAIGHRCALIT</sequence>
<organism evidence="1 2">
    <name type="scientific">Saprolegnia diclina (strain VS20)</name>
    <dbReference type="NCBI Taxonomy" id="1156394"/>
    <lineage>
        <taxon>Eukaryota</taxon>
        <taxon>Sar</taxon>
        <taxon>Stramenopiles</taxon>
        <taxon>Oomycota</taxon>
        <taxon>Saprolegniomycetes</taxon>
        <taxon>Saprolegniales</taxon>
        <taxon>Saprolegniaceae</taxon>
        <taxon>Saprolegnia</taxon>
    </lineage>
</organism>
<dbReference type="Proteomes" id="UP000030762">
    <property type="component" value="Unassembled WGS sequence"/>
</dbReference>
<evidence type="ECO:0000313" key="1">
    <source>
        <dbReference type="EMBL" id="EQC27761.1"/>
    </source>
</evidence>
<evidence type="ECO:0008006" key="3">
    <source>
        <dbReference type="Google" id="ProtNLM"/>
    </source>
</evidence>
<proteinExistence type="predicted"/>
<name>T0PZT3_SAPDV</name>
<dbReference type="InParanoid" id="T0PZT3"/>
<dbReference type="RefSeq" id="XP_008618866.1">
    <property type="nucleotide sequence ID" value="XM_008620644.1"/>
</dbReference>
<dbReference type="EMBL" id="JH767203">
    <property type="protein sequence ID" value="EQC27761.1"/>
    <property type="molecule type" value="Genomic_DNA"/>
</dbReference>
<reference evidence="1 2" key="1">
    <citation type="submission" date="2012-04" db="EMBL/GenBank/DDBJ databases">
        <title>The Genome Sequence of Saprolegnia declina VS20.</title>
        <authorList>
            <consortium name="The Broad Institute Genome Sequencing Platform"/>
            <person name="Russ C."/>
            <person name="Nusbaum C."/>
            <person name="Tyler B."/>
            <person name="van West P."/>
            <person name="Dieguez-Uribeondo J."/>
            <person name="de Bruijn I."/>
            <person name="Tripathy S."/>
            <person name="Jiang R."/>
            <person name="Young S.K."/>
            <person name="Zeng Q."/>
            <person name="Gargeya S."/>
            <person name="Fitzgerald M."/>
            <person name="Haas B."/>
            <person name="Abouelleil A."/>
            <person name="Alvarado L."/>
            <person name="Arachchi H.M."/>
            <person name="Berlin A."/>
            <person name="Chapman S.B."/>
            <person name="Goldberg J."/>
            <person name="Griggs A."/>
            <person name="Gujja S."/>
            <person name="Hansen M."/>
            <person name="Howarth C."/>
            <person name="Imamovic A."/>
            <person name="Larimer J."/>
            <person name="McCowen C."/>
            <person name="Montmayeur A."/>
            <person name="Murphy C."/>
            <person name="Neiman D."/>
            <person name="Pearson M."/>
            <person name="Priest M."/>
            <person name="Roberts A."/>
            <person name="Saif S."/>
            <person name="Shea T."/>
            <person name="Sisk P."/>
            <person name="Sykes S."/>
            <person name="Wortman J."/>
            <person name="Nusbaum C."/>
            <person name="Birren B."/>
        </authorList>
    </citation>
    <scope>NUCLEOTIDE SEQUENCE [LARGE SCALE GENOMIC DNA]</scope>
    <source>
        <strain evidence="1 2">VS20</strain>
    </source>
</reference>
<protein>
    <recommendedName>
        <fullName evidence="3">FBD domain-containing protein</fullName>
    </recommendedName>
</protein>
<dbReference type="GeneID" id="19955237"/>
<dbReference type="AlphaFoldDB" id="T0PZT3"/>
<gene>
    <name evidence="1" type="ORF">SDRG_14510</name>
</gene>